<sequence length="285" mass="29178">MPPSATAMIRKARLATTAVVALVTGLHAGCFAVGIVDDGALVVGWVITGSAIAAAVHHASRAETLQSASTRAALGTMAACAITAPVVWLVARTLADRSTGDAAFAFLAGPLIGALLGAPAGIAVAVPSVALVRETLRPTACTTSMIGATLGAWSAGIIVLLALHREIVSEGTSVLAVAAMLAGIVVAARSYARIRSQQQWLARVRRGEIPGFVIVPAVEIEHSPDLLRFSPDATRDAVLVRERGGEGGAYREASAREPIAFAGSGPDLEPIEPPPRTPRPRDGVA</sequence>
<feature type="transmembrane region" description="Helical" evidence="2">
    <location>
        <begin position="144"/>
        <end position="163"/>
    </location>
</feature>
<dbReference type="KEGG" id="samy:DB32_005034"/>
<name>A0A0F6YKA8_9BACT</name>
<proteinExistence type="predicted"/>
<dbReference type="STRING" id="927083.DB32_005034"/>
<feature type="region of interest" description="Disordered" evidence="1">
    <location>
        <begin position="246"/>
        <end position="285"/>
    </location>
</feature>
<protein>
    <submittedName>
        <fullName evidence="3">Uncharacterized protein</fullName>
    </submittedName>
</protein>
<feature type="transmembrane region" description="Helical" evidence="2">
    <location>
        <begin position="42"/>
        <end position="60"/>
    </location>
</feature>
<dbReference type="AlphaFoldDB" id="A0A0F6YKA8"/>
<evidence type="ECO:0000313" key="3">
    <source>
        <dbReference type="EMBL" id="AKF07885.1"/>
    </source>
</evidence>
<evidence type="ECO:0000256" key="1">
    <source>
        <dbReference type="SAM" id="MobiDB-lite"/>
    </source>
</evidence>
<evidence type="ECO:0000256" key="2">
    <source>
        <dbReference type="SAM" id="Phobius"/>
    </source>
</evidence>
<keyword evidence="2" id="KW-0472">Membrane</keyword>
<feature type="transmembrane region" description="Helical" evidence="2">
    <location>
        <begin position="103"/>
        <end position="132"/>
    </location>
</feature>
<organism evidence="3 4">
    <name type="scientific">Sandaracinus amylolyticus</name>
    <dbReference type="NCBI Taxonomy" id="927083"/>
    <lineage>
        <taxon>Bacteria</taxon>
        <taxon>Pseudomonadati</taxon>
        <taxon>Myxococcota</taxon>
        <taxon>Polyangia</taxon>
        <taxon>Polyangiales</taxon>
        <taxon>Sandaracinaceae</taxon>
        <taxon>Sandaracinus</taxon>
    </lineage>
</organism>
<keyword evidence="2" id="KW-0812">Transmembrane</keyword>
<keyword evidence="2" id="KW-1133">Transmembrane helix</keyword>
<dbReference type="Proteomes" id="UP000034883">
    <property type="component" value="Chromosome"/>
</dbReference>
<gene>
    <name evidence="3" type="ORF">DB32_005034</name>
</gene>
<accession>A0A0F6YKA8</accession>
<dbReference type="EMBL" id="CP011125">
    <property type="protein sequence ID" value="AKF07885.1"/>
    <property type="molecule type" value="Genomic_DNA"/>
</dbReference>
<feature type="transmembrane region" description="Helical" evidence="2">
    <location>
        <begin position="72"/>
        <end position="91"/>
    </location>
</feature>
<feature type="transmembrane region" description="Helical" evidence="2">
    <location>
        <begin position="175"/>
        <end position="192"/>
    </location>
</feature>
<keyword evidence="4" id="KW-1185">Reference proteome</keyword>
<evidence type="ECO:0000313" key="4">
    <source>
        <dbReference type="Proteomes" id="UP000034883"/>
    </source>
</evidence>
<reference evidence="3 4" key="1">
    <citation type="submission" date="2015-03" db="EMBL/GenBank/DDBJ databases">
        <title>Genome assembly of Sandaracinus amylolyticus DSM 53668.</title>
        <authorList>
            <person name="Sharma G."/>
            <person name="Subramanian S."/>
        </authorList>
    </citation>
    <scope>NUCLEOTIDE SEQUENCE [LARGE SCALE GENOMIC DNA]</scope>
    <source>
        <strain evidence="3 4">DSM 53668</strain>
    </source>
</reference>